<accession>A0A427YE02</accession>
<protein>
    <submittedName>
        <fullName evidence="1">Uncharacterized protein</fullName>
    </submittedName>
</protein>
<proteinExistence type="predicted"/>
<dbReference type="EMBL" id="RSCD01000014">
    <property type="protein sequence ID" value="RSH89282.1"/>
    <property type="molecule type" value="Genomic_DNA"/>
</dbReference>
<gene>
    <name evidence="1" type="ORF">EHS25_002394</name>
</gene>
<evidence type="ECO:0000313" key="2">
    <source>
        <dbReference type="Proteomes" id="UP000279259"/>
    </source>
</evidence>
<organism evidence="1 2">
    <name type="scientific">Saitozyma podzolica</name>
    <dbReference type="NCBI Taxonomy" id="1890683"/>
    <lineage>
        <taxon>Eukaryota</taxon>
        <taxon>Fungi</taxon>
        <taxon>Dikarya</taxon>
        <taxon>Basidiomycota</taxon>
        <taxon>Agaricomycotina</taxon>
        <taxon>Tremellomycetes</taxon>
        <taxon>Tremellales</taxon>
        <taxon>Trimorphomycetaceae</taxon>
        <taxon>Saitozyma</taxon>
    </lineage>
</organism>
<dbReference type="AlphaFoldDB" id="A0A427YE02"/>
<reference evidence="1 2" key="1">
    <citation type="submission" date="2018-11" db="EMBL/GenBank/DDBJ databases">
        <title>Genome sequence of Saitozyma podzolica DSM 27192.</title>
        <authorList>
            <person name="Aliyu H."/>
            <person name="Gorte O."/>
            <person name="Ochsenreither K."/>
        </authorList>
    </citation>
    <scope>NUCLEOTIDE SEQUENCE [LARGE SCALE GENOMIC DNA]</scope>
    <source>
        <strain evidence="1 2">DSM 27192</strain>
    </source>
</reference>
<sequence>MRFTVCRFVTSCFARGMLVACGPMEMRSELTQLVSAINTFDYLHLPGDTPTETLLEMLHPREDLEWVVKSVWQLAKSQKQLKPEESTYREEAKGLVADWYREYRDSGSA</sequence>
<comment type="caution">
    <text evidence="1">The sequence shown here is derived from an EMBL/GenBank/DDBJ whole genome shotgun (WGS) entry which is preliminary data.</text>
</comment>
<name>A0A427YE02_9TREE</name>
<dbReference type="Proteomes" id="UP000279259">
    <property type="component" value="Unassembled WGS sequence"/>
</dbReference>
<keyword evidence="2" id="KW-1185">Reference proteome</keyword>
<evidence type="ECO:0000313" key="1">
    <source>
        <dbReference type="EMBL" id="RSH89282.1"/>
    </source>
</evidence>